<dbReference type="Pfam" id="PF04931">
    <property type="entry name" value="DNA_pol_phi"/>
    <property type="match status" value="1"/>
</dbReference>
<evidence type="ECO:0000256" key="2">
    <source>
        <dbReference type="ARBA" id="ARBA00006809"/>
    </source>
</evidence>
<dbReference type="PANTHER" id="PTHR13213:SF2">
    <property type="entry name" value="MYB-BINDING PROTEIN 1A"/>
    <property type="match status" value="1"/>
</dbReference>
<dbReference type="SUPFAM" id="SSF48371">
    <property type="entry name" value="ARM repeat"/>
    <property type="match status" value="1"/>
</dbReference>
<comment type="subcellular location">
    <subcellularLocation>
        <location evidence="1">Nucleus</location>
    </subcellularLocation>
</comment>
<feature type="compositionally biased region" description="Acidic residues" evidence="5">
    <location>
        <begin position="760"/>
        <end position="770"/>
    </location>
</feature>
<sequence>MAPLPPASKKRRREPVNVDVKLVEIYEDLANENDEIRLKAAQDLVSRFTPDRNPMDEQIEKTLQRLFRGLCSGRKAARIGFSIALTETLAQVFSSSRDLSSSNLDVSKTIGIWETQSNPGGSVSGQEERDHYFGRIFGAEAIIKSSVLFQPQTPFEEWSKILSMLFDLAKKKPWLREECGWIIFCSLRDIQTHKFDVKYVEAALDSLCQNGLAKTPEGVAIWTVAKDLFPAMKFPEGVWKHGSPLDAREKATLAKIMKETSESEPEPGKENGVAKNSGVWNPKLHFTWDIVLQKLYAQLTELNGSLNDKNSKDTQASFTDFWTEVIDNGLFAAASSEERKYWGFLLLAKVMNEAPAHLAALVFTKNLMRSFMNQLAVEDRYLHRIATKALKSIQARVGKEPDFIVPALEGLMGPAGAVNFDQITKTKTIEKMISAITANSLKDIVPLFEHMIARPGMRDAKAGASTRHQLASHLLSVVKTQVSVINNTAASDELRASIESVLLLLARFAYFVTDKNSKFKQTIPEPPITEATQEYFRNRIMSCLNVVISGRKNSVAVPYSVVRKIHEMDASGDWGKFVIEMGKDINESVASAFKTLKKLTHKEERTEKKGPSIQAFKLLYSMTILLVYNGDADAVSMLDELKFCYSKFLGHKSDCDKAEEASDALVEILLSFASKQSQLFRRTSEQVFGAFADQVTATGLQSLIDVLEAKDTLAGQEEMFETQETGSDVEMVDVEDSEEDDDDDDDDDDDVEEISQASSGEEDDESEDETENRNSEEADDGELEVFEEKLSQALGTHRADKVLSPASSDSDDASMNDDEMEAIDGQIANLFRARKQAQNKKQEKKDARETMLNFKTRVLDLLEIYVKKCHSGILALDLLMPLLQLSRKSKVKQIATRARNVLREYAKQCKKTVDIPIIESAEPVWELLKAVHQEATRSAPAGHASSCSQASLLLVKILVAHDKSFLPDIVDVYGDTRKKQLTSKKCHVQPSFFSDWNNWCVSASKQMKE</sequence>
<dbReference type="OMA" id="VWKHDDP"/>
<dbReference type="HOGENOM" id="CLU_005212_1_0_1"/>
<evidence type="ECO:0000256" key="3">
    <source>
        <dbReference type="ARBA" id="ARBA00023242"/>
    </source>
</evidence>
<reference evidence="6 7" key="1">
    <citation type="journal article" date="2011" name="PLoS Genet.">
        <title>Comparative genomic analysis of human fungal pathogens causing paracoccidioidomycosis.</title>
        <authorList>
            <person name="Desjardins C.A."/>
            <person name="Champion M.D."/>
            <person name="Holder J.W."/>
            <person name="Muszewska A."/>
            <person name="Goldberg J."/>
            <person name="Bailao A.M."/>
            <person name="Brigido M.M."/>
            <person name="Ferreira M.E."/>
            <person name="Garcia A.M."/>
            <person name="Grynberg M."/>
            <person name="Gujja S."/>
            <person name="Heiman D.I."/>
            <person name="Henn M.R."/>
            <person name="Kodira C.D."/>
            <person name="Leon-Narvaez H."/>
            <person name="Longo L.V."/>
            <person name="Ma L.J."/>
            <person name="Malavazi I."/>
            <person name="Matsuo A.L."/>
            <person name="Morais F.V."/>
            <person name="Pereira M."/>
            <person name="Rodriguez-Brito S."/>
            <person name="Sakthikumar S."/>
            <person name="Salem-Izacc S.M."/>
            <person name="Sykes S.M."/>
            <person name="Teixeira M.M."/>
            <person name="Vallejo M.C."/>
            <person name="Walter M.E."/>
            <person name="Yandava C."/>
            <person name="Young S."/>
            <person name="Zeng Q."/>
            <person name="Zucker J."/>
            <person name="Felipe M.S."/>
            <person name="Goldman G.H."/>
            <person name="Haas B.J."/>
            <person name="McEwen J.G."/>
            <person name="Nino-Vega G."/>
            <person name="Puccia R."/>
            <person name="San-Blas G."/>
            <person name="Soares C.M."/>
            <person name="Birren B.W."/>
            <person name="Cuomo C.A."/>
        </authorList>
    </citation>
    <scope>NUCLEOTIDE SEQUENCE [LARGE SCALE GENOMIC DNA]</scope>
    <source>
        <strain evidence="7">ATCC MYA-826 / Pb01</strain>
    </source>
</reference>
<dbReference type="GeneID" id="9100202"/>
<dbReference type="STRING" id="502779.C1GRM9"/>
<organism evidence="6 7">
    <name type="scientific">Paracoccidioides lutzii (strain ATCC MYA-826 / Pb01)</name>
    <name type="common">Paracoccidioides brasiliensis</name>
    <dbReference type="NCBI Taxonomy" id="502779"/>
    <lineage>
        <taxon>Eukaryota</taxon>
        <taxon>Fungi</taxon>
        <taxon>Dikarya</taxon>
        <taxon>Ascomycota</taxon>
        <taxon>Pezizomycotina</taxon>
        <taxon>Eurotiomycetes</taxon>
        <taxon>Eurotiomycetidae</taxon>
        <taxon>Onygenales</taxon>
        <taxon>Ajellomycetaceae</taxon>
        <taxon>Paracoccidioides</taxon>
    </lineage>
</organism>
<dbReference type="GO" id="GO:0000182">
    <property type="term" value="F:rDNA binding"/>
    <property type="evidence" value="ECO:0007669"/>
    <property type="project" value="TreeGrafter"/>
</dbReference>
<dbReference type="eggNOG" id="KOG1926">
    <property type="taxonomic scope" value="Eukaryota"/>
</dbReference>
<evidence type="ECO:0008006" key="8">
    <source>
        <dbReference type="Google" id="ProtNLM"/>
    </source>
</evidence>
<name>C1GRM9_PARBA</name>
<proteinExistence type="inferred from homology"/>
<keyword evidence="3" id="KW-0539">Nucleus</keyword>
<keyword evidence="7" id="KW-1185">Reference proteome</keyword>
<dbReference type="Proteomes" id="UP000002059">
    <property type="component" value="Partially assembled WGS sequence"/>
</dbReference>
<dbReference type="KEGG" id="pbl:PAAG_01174"/>
<feature type="compositionally biased region" description="Acidic residues" evidence="5">
    <location>
        <begin position="730"/>
        <end position="753"/>
    </location>
</feature>
<evidence type="ECO:0000256" key="4">
    <source>
        <dbReference type="SAM" id="Coils"/>
    </source>
</evidence>
<dbReference type="RefSeq" id="XP_015701041.1">
    <property type="nucleotide sequence ID" value="XM_015844260.1"/>
</dbReference>
<dbReference type="GO" id="GO:0006355">
    <property type="term" value="P:regulation of DNA-templated transcription"/>
    <property type="evidence" value="ECO:0007669"/>
    <property type="project" value="InterPro"/>
</dbReference>
<evidence type="ECO:0000313" key="6">
    <source>
        <dbReference type="EMBL" id="EEH38253.2"/>
    </source>
</evidence>
<dbReference type="InterPro" id="IPR016024">
    <property type="entry name" value="ARM-type_fold"/>
</dbReference>
<dbReference type="OrthoDB" id="342531at2759"/>
<keyword evidence="4" id="KW-0175">Coiled coil</keyword>
<dbReference type="VEuPathDB" id="FungiDB:PAAG_01174"/>
<dbReference type="EMBL" id="KN293993">
    <property type="protein sequence ID" value="EEH38253.2"/>
    <property type="molecule type" value="Genomic_DNA"/>
</dbReference>
<dbReference type="PANTHER" id="PTHR13213">
    <property type="entry name" value="MYB-BINDING PROTEIN 1A FAMILY MEMBER"/>
    <property type="match status" value="1"/>
</dbReference>
<comment type="similarity">
    <text evidence="2">Belongs to the MYBBP1A family.</text>
</comment>
<evidence type="ECO:0000256" key="5">
    <source>
        <dbReference type="SAM" id="MobiDB-lite"/>
    </source>
</evidence>
<feature type="coiled-coil region" evidence="4">
    <location>
        <begin position="820"/>
        <end position="857"/>
    </location>
</feature>
<dbReference type="AlphaFoldDB" id="C1GRM9"/>
<dbReference type="GO" id="GO:0005730">
    <property type="term" value="C:nucleolus"/>
    <property type="evidence" value="ECO:0007669"/>
    <property type="project" value="InterPro"/>
</dbReference>
<gene>
    <name evidence="6" type="ORF">PAAG_01174</name>
</gene>
<protein>
    <recommendedName>
        <fullName evidence="8">DNA polymerase V</fullName>
    </recommendedName>
</protein>
<feature type="region of interest" description="Disordered" evidence="5">
    <location>
        <begin position="720"/>
        <end position="816"/>
    </location>
</feature>
<evidence type="ECO:0000313" key="7">
    <source>
        <dbReference type="Proteomes" id="UP000002059"/>
    </source>
</evidence>
<accession>C1GRM9</accession>
<dbReference type="InterPro" id="IPR007015">
    <property type="entry name" value="DNA_pol_V/MYBBP1A"/>
</dbReference>
<evidence type="ECO:0000256" key="1">
    <source>
        <dbReference type="ARBA" id="ARBA00004123"/>
    </source>
</evidence>